<dbReference type="Pfam" id="PF00300">
    <property type="entry name" value="His_Phos_1"/>
    <property type="match status" value="1"/>
</dbReference>
<dbReference type="AlphaFoldDB" id="A0AAE3ZRM3"/>
<accession>A0AAE3ZRM3</accession>
<evidence type="ECO:0000313" key="1">
    <source>
        <dbReference type="EMBL" id="MDR7323661.1"/>
    </source>
</evidence>
<name>A0AAE3ZRM3_9ACTN</name>
<dbReference type="InterPro" id="IPR029033">
    <property type="entry name" value="His_PPase_superfam"/>
</dbReference>
<dbReference type="EC" id="3.1.3.-" evidence="1"/>
<proteinExistence type="predicted"/>
<sequence>MTSRTLVLLRHAKADRPDGIGDLERPLTERGHADAAAAGAWLAHHGYAPDLVICSPARRTRQTWHGVAVAMAEASTDASSPTVRYEAALYAEGHHALLATVKAVPADTSTVLLVGHNPDISLLSAMLDPDGANDSDGMRTSGLAVHRFDGDWASLGAGGAPATDTHTARG</sequence>
<organism evidence="1 2">
    <name type="scientific">Catenuloplanes niger</name>
    <dbReference type="NCBI Taxonomy" id="587534"/>
    <lineage>
        <taxon>Bacteria</taxon>
        <taxon>Bacillati</taxon>
        <taxon>Actinomycetota</taxon>
        <taxon>Actinomycetes</taxon>
        <taxon>Micromonosporales</taxon>
        <taxon>Micromonosporaceae</taxon>
        <taxon>Catenuloplanes</taxon>
    </lineage>
</organism>
<evidence type="ECO:0000313" key="2">
    <source>
        <dbReference type="Proteomes" id="UP001183629"/>
    </source>
</evidence>
<dbReference type="PANTHER" id="PTHR47623">
    <property type="entry name" value="OS09G0287300 PROTEIN"/>
    <property type="match status" value="1"/>
</dbReference>
<dbReference type="RefSeq" id="WP_310415913.1">
    <property type="nucleotide sequence ID" value="NZ_JAVDYC010000001.1"/>
</dbReference>
<dbReference type="SMART" id="SM00855">
    <property type="entry name" value="PGAM"/>
    <property type="match status" value="1"/>
</dbReference>
<dbReference type="SUPFAM" id="SSF53254">
    <property type="entry name" value="Phosphoglycerate mutase-like"/>
    <property type="match status" value="1"/>
</dbReference>
<protein>
    <submittedName>
        <fullName evidence="1">Phosphohistidine phosphatase</fullName>
        <ecNumber evidence="1">3.1.3.-</ecNumber>
    </submittedName>
</protein>
<dbReference type="CDD" id="cd07067">
    <property type="entry name" value="HP_PGM_like"/>
    <property type="match status" value="1"/>
</dbReference>
<keyword evidence="1" id="KW-0378">Hydrolase</keyword>
<dbReference type="PANTHER" id="PTHR47623:SF1">
    <property type="entry name" value="OS09G0287300 PROTEIN"/>
    <property type="match status" value="1"/>
</dbReference>
<dbReference type="Gene3D" id="3.40.50.1240">
    <property type="entry name" value="Phosphoglycerate mutase-like"/>
    <property type="match status" value="1"/>
</dbReference>
<comment type="caution">
    <text evidence="1">The sequence shown here is derived from an EMBL/GenBank/DDBJ whole genome shotgun (WGS) entry which is preliminary data.</text>
</comment>
<dbReference type="Proteomes" id="UP001183629">
    <property type="component" value="Unassembled WGS sequence"/>
</dbReference>
<dbReference type="GO" id="GO:0016787">
    <property type="term" value="F:hydrolase activity"/>
    <property type="evidence" value="ECO:0007669"/>
    <property type="project" value="UniProtKB-KW"/>
</dbReference>
<keyword evidence="2" id="KW-1185">Reference proteome</keyword>
<dbReference type="EMBL" id="JAVDYC010000001">
    <property type="protein sequence ID" value="MDR7323661.1"/>
    <property type="molecule type" value="Genomic_DNA"/>
</dbReference>
<dbReference type="InterPro" id="IPR013078">
    <property type="entry name" value="His_Pase_superF_clade-1"/>
</dbReference>
<gene>
    <name evidence="1" type="ORF">J2S44_003911</name>
</gene>
<reference evidence="1 2" key="1">
    <citation type="submission" date="2023-07" db="EMBL/GenBank/DDBJ databases">
        <title>Sequencing the genomes of 1000 actinobacteria strains.</title>
        <authorList>
            <person name="Klenk H.-P."/>
        </authorList>
    </citation>
    <scope>NUCLEOTIDE SEQUENCE [LARGE SCALE GENOMIC DNA]</scope>
    <source>
        <strain evidence="1 2">DSM 44711</strain>
    </source>
</reference>